<protein>
    <recommendedName>
        <fullName evidence="8">ATP-dependent (S)-NAD(P)H-hydrate dehydratase</fullName>
        <ecNumber evidence="8">4.2.1.93</ecNumber>
    </recommendedName>
    <alternativeName>
        <fullName evidence="8">ATP-dependent NAD(P)HX dehydratase</fullName>
    </alternativeName>
</protein>
<dbReference type="CDD" id="cd01171">
    <property type="entry name" value="YXKO-related"/>
    <property type="match status" value="1"/>
</dbReference>
<feature type="binding site" evidence="8">
    <location>
        <begin position="219"/>
        <end position="228"/>
    </location>
    <ligand>
        <name>ATP</name>
        <dbReference type="ChEBI" id="CHEBI:30616"/>
    </ligand>
</feature>
<dbReference type="GO" id="GO:0005524">
    <property type="term" value="F:ATP binding"/>
    <property type="evidence" value="ECO:0007669"/>
    <property type="project" value="UniProtKB-KW"/>
</dbReference>
<dbReference type="NCBIfam" id="TIGR00196">
    <property type="entry name" value="yjeF_cterm"/>
    <property type="match status" value="1"/>
</dbReference>
<dbReference type="InterPro" id="IPR000631">
    <property type="entry name" value="CARKD"/>
</dbReference>
<sequence length="297" mass="31352">ELVLEAARKAIPKLSFEQHKGQAGRIGVVGGSEEYTGAPYFAAISAMKAGADLAHVFCTKSASPVIKSYSPELIVHPLLDAPKALDLINEWLPRLHAVVIGPGLGRVDSILSTVKDIILALKQNETPVVIDADGLFLITKEPSIIHGYTRGILTPNIIEFRRLSKALVGTNLPCTSEDLSGSITETIALSQALGGVTIVRKGVDIIAAGNEVATMNEAGSPRRCGGQGDLLSGVMALFSFWTHNSAGAVPPTLLAGYAACLLTKRCAAQAYRKSGRSTTTTDLVAEINSVFSNTFEQ</sequence>
<keyword evidence="4" id="KW-0521">NADP</keyword>
<dbReference type="SUPFAM" id="SSF53613">
    <property type="entry name" value="Ribokinase-like"/>
    <property type="match status" value="1"/>
</dbReference>
<feature type="binding site" evidence="8">
    <location>
        <position position="229"/>
    </location>
    <ligand>
        <name>(6S)-NADPHX</name>
        <dbReference type="ChEBI" id="CHEBI:64076"/>
    </ligand>
</feature>
<dbReference type="Gene3D" id="3.40.1190.20">
    <property type="match status" value="1"/>
</dbReference>
<comment type="catalytic activity">
    <reaction evidence="7 8">
        <text>(6S)-NADPHX + ATP = ADP + phosphate + NADPH + H(+)</text>
        <dbReference type="Rhea" id="RHEA:32231"/>
        <dbReference type="ChEBI" id="CHEBI:15378"/>
        <dbReference type="ChEBI" id="CHEBI:30616"/>
        <dbReference type="ChEBI" id="CHEBI:43474"/>
        <dbReference type="ChEBI" id="CHEBI:57783"/>
        <dbReference type="ChEBI" id="CHEBI:64076"/>
        <dbReference type="ChEBI" id="CHEBI:456216"/>
        <dbReference type="EC" id="4.2.1.93"/>
    </reaction>
</comment>
<dbReference type="HAMAP" id="MF_01965">
    <property type="entry name" value="NADHX_dehydratase"/>
    <property type="match status" value="1"/>
</dbReference>
<dbReference type="Ensembl" id="ENSCSAVT00000010479.1">
    <property type="protein sequence ID" value="ENSCSAVP00000010354.1"/>
    <property type="gene ID" value="ENSCSAVG00000006094.1"/>
</dbReference>
<dbReference type="FunFam" id="3.40.1190.20:FF:000023">
    <property type="entry name" value="ATP-dependent (S)-NAD(P)H-hydrate dehydratase"/>
    <property type="match status" value="1"/>
</dbReference>
<dbReference type="HOGENOM" id="CLU_030651_3_0_1"/>
<dbReference type="PANTHER" id="PTHR12592:SF0">
    <property type="entry name" value="ATP-DEPENDENT (S)-NAD(P)H-HYDRATE DEHYDRATASE"/>
    <property type="match status" value="1"/>
</dbReference>
<dbReference type="PANTHER" id="PTHR12592">
    <property type="entry name" value="ATP-DEPENDENT (S)-NAD(P)H-HYDRATE DEHYDRATASE FAMILY MEMBER"/>
    <property type="match status" value="1"/>
</dbReference>
<comment type="function">
    <text evidence="8">Catalyzes the dehydration of the S-form of NAD(P)HX at the expense of ATP, which is converted to ADP. Together with NAD(P)HX epimerase, which catalyzes the epimerization of the S- and R-forms, the enzyme allows the repair of both epimers of NAD(P)HX, a damaged form of NAD(P)H that is a result of enzymatic or heat-dependent hydration.</text>
</comment>
<evidence type="ECO:0000256" key="3">
    <source>
        <dbReference type="ARBA" id="ARBA00022840"/>
    </source>
</evidence>
<evidence type="ECO:0000313" key="10">
    <source>
        <dbReference type="Ensembl" id="ENSCSAVP00000010354.1"/>
    </source>
</evidence>
<feature type="binding site" evidence="8">
    <location>
        <begin position="201"/>
        <end position="205"/>
    </location>
    <ligand>
        <name>ATP</name>
        <dbReference type="ChEBI" id="CHEBI:30616"/>
    </ligand>
</feature>
<dbReference type="PROSITE" id="PS51383">
    <property type="entry name" value="YJEF_C_3"/>
    <property type="match status" value="1"/>
</dbReference>
<dbReference type="EC" id="4.2.1.93" evidence="8"/>
<organism evidence="10 11">
    <name type="scientific">Ciona savignyi</name>
    <name type="common">Pacific transparent sea squirt</name>
    <dbReference type="NCBI Taxonomy" id="51511"/>
    <lineage>
        <taxon>Eukaryota</taxon>
        <taxon>Metazoa</taxon>
        <taxon>Chordata</taxon>
        <taxon>Tunicata</taxon>
        <taxon>Ascidiacea</taxon>
        <taxon>Phlebobranchia</taxon>
        <taxon>Cionidae</taxon>
        <taxon>Ciona</taxon>
    </lineage>
</organism>
<dbReference type="GO" id="GO:0110051">
    <property type="term" value="P:metabolite repair"/>
    <property type="evidence" value="ECO:0007669"/>
    <property type="project" value="TreeGrafter"/>
</dbReference>
<keyword evidence="6 8" id="KW-0456">Lyase</keyword>
<evidence type="ECO:0000256" key="6">
    <source>
        <dbReference type="ARBA" id="ARBA00023239"/>
    </source>
</evidence>
<keyword evidence="2 8" id="KW-0547">Nucleotide-binding</keyword>
<dbReference type="Pfam" id="PF01256">
    <property type="entry name" value="Carb_kinase"/>
    <property type="match status" value="1"/>
</dbReference>
<keyword evidence="11" id="KW-1185">Reference proteome</keyword>
<keyword evidence="1 8" id="KW-0597">Phosphoprotein</keyword>
<keyword evidence="3 8" id="KW-0067">ATP-binding</keyword>
<name>H2YYE3_CIOSA</name>
<evidence type="ECO:0000256" key="7">
    <source>
        <dbReference type="ARBA" id="ARBA00047472"/>
    </source>
</evidence>
<evidence type="ECO:0000256" key="1">
    <source>
        <dbReference type="ARBA" id="ARBA00022553"/>
    </source>
</evidence>
<reference evidence="10" key="2">
    <citation type="submission" date="2025-05" db="UniProtKB">
        <authorList>
            <consortium name="Ensembl"/>
        </authorList>
    </citation>
    <scope>IDENTIFICATION</scope>
</reference>
<proteinExistence type="inferred from homology"/>
<accession>H2YYE3</accession>
<dbReference type="InterPro" id="IPR029056">
    <property type="entry name" value="Ribokinase-like"/>
</dbReference>
<evidence type="ECO:0000256" key="8">
    <source>
        <dbReference type="HAMAP-Rule" id="MF_03157"/>
    </source>
</evidence>
<feature type="binding site" evidence="8">
    <location>
        <begin position="156"/>
        <end position="162"/>
    </location>
    <ligand>
        <name>(6S)-NADPHX</name>
        <dbReference type="ChEBI" id="CHEBI:64076"/>
    </ligand>
</feature>
<reference evidence="11" key="1">
    <citation type="submission" date="2003-08" db="EMBL/GenBank/DDBJ databases">
        <authorList>
            <person name="Birren B."/>
            <person name="Nusbaum C."/>
            <person name="Abebe A."/>
            <person name="Abouelleil A."/>
            <person name="Adekoya E."/>
            <person name="Ait-zahra M."/>
            <person name="Allen N."/>
            <person name="Allen T."/>
            <person name="An P."/>
            <person name="Anderson M."/>
            <person name="Anderson S."/>
            <person name="Arachchi H."/>
            <person name="Armbruster J."/>
            <person name="Bachantsang P."/>
            <person name="Baldwin J."/>
            <person name="Barry A."/>
            <person name="Bayul T."/>
            <person name="Blitshsteyn B."/>
            <person name="Bloom T."/>
            <person name="Blye J."/>
            <person name="Boguslavskiy L."/>
            <person name="Borowsky M."/>
            <person name="Boukhgalter B."/>
            <person name="Brunache A."/>
            <person name="Butler J."/>
            <person name="Calixte N."/>
            <person name="Calvo S."/>
            <person name="Camarata J."/>
            <person name="Campo K."/>
            <person name="Chang J."/>
            <person name="Cheshatsang Y."/>
            <person name="Citroen M."/>
            <person name="Collymore A."/>
            <person name="Considine T."/>
            <person name="Cook A."/>
            <person name="Cooke P."/>
            <person name="Corum B."/>
            <person name="Cuomo C."/>
            <person name="David R."/>
            <person name="Dawoe T."/>
            <person name="Degray S."/>
            <person name="Dodge S."/>
            <person name="Dooley K."/>
            <person name="Dorje P."/>
            <person name="Dorjee K."/>
            <person name="Dorris L."/>
            <person name="Duffey N."/>
            <person name="Dupes A."/>
            <person name="Elkins T."/>
            <person name="Engels R."/>
            <person name="Erickson J."/>
            <person name="Farina A."/>
            <person name="Faro S."/>
            <person name="Ferreira P."/>
            <person name="Fischer H."/>
            <person name="Fitzgerald M."/>
            <person name="Foley K."/>
            <person name="Gage D."/>
            <person name="Galagan J."/>
            <person name="Gearin G."/>
            <person name="Gnerre S."/>
            <person name="Gnirke A."/>
            <person name="Goyette A."/>
            <person name="Graham J."/>
            <person name="Grandbois E."/>
            <person name="Gyaltsen K."/>
            <person name="Hafez N."/>
            <person name="Hagopian D."/>
            <person name="Hagos B."/>
            <person name="Hall J."/>
            <person name="Hatcher B."/>
            <person name="Heller A."/>
            <person name="Higgins H."/>
            <person name="Honan T."/>
            <person name="Horn A."/>
            <person name="Houde N."/>
            <person name="Hughes L."/>
            <person name="Hulme W."/>
            <person name="Husby E."/>
            <person name="Iliev I."/>
            <person name="Jaffe D."/>
            <person name="Jones C."/>
            <person name="Kamal M."/>
            <person name="Kamat A."/>
            <person name="Kamvysselis M."/>
            <person name="Karlsson E."/>
            <person name="Kells C."/>
            <person name="Kieu A."/>
            <person name="Kisner P."/>
            <person name="Kodira C."/>
            <person name="Kulbokas E."/>
            <person name="Labutti K."/>
            <person name="Lama D."/>
            <person name="Landers T."/>
            <person name="Leger J."/>
            <person name="Levine S."/>
            <person name="Lewis D."/>
            <person name="Lewis T."/>
            <person name="Lindblad-toh K."/>
            <person name="Liu X."/>
            <person name="Lokyitsang T."/>
            <person name="Lokyitsang Y."/>
            <person name="Lucien O."/>
            <person name="Lui A."/>
            <person name="Ma L.J."/>
            <person name="Mabbitt R."/>
            <person name="Macdonald J."/>
            <person name="Maclean C."/>
            <person name="Major J."/>
            <person name="Manning J."/>
            <person name="Marabella R."/>
            <person name="Maru K."/>
            <person name="Matthews C."/>
            <person name="Mauceli E."/>
            <person name="Mccarthy M."/>
            <person name="Mcdonough S."/>
            <person name="Mcghee T."/>
            <person name="Meldrim J."/>
            <person name="Meneus L."/>
            <person name="Mesirov J."/>
            <person name="Mihalev A."/>
            <person name="Mihova T."/>
            <person name="Mikkelsen T."/>
            <person name="Mlenga V."/>
            <person name="Moru K."/>
            <person name="Mozes J."/>
            <person name="Mulrain L."/>
            <person name="Munson G."/>
            <person name="Naylor J."/>
            <person name="Newes C."/>
            <person name="Nguyen C."/>
            <person name="Nguyen N."/>
            <person name="Nguyen T."/>
            <person name="Nicol R."/>
            <person name="Nielsen C."/>
            <person name="Nizzari M."/>
            <person name="Norbu C."/>
            <person name="Norbu N."/>
            <person name="O'donnell P."/>
            <person name="Okoawo O."/>
            <person name="O'leary S."/>
            <person name="Omotosho B."/>
            <person name="O'neill K."/>
            <person name="Osman S."/>
            <person name="Parker S."/>
            <person name="Perrin D."/>
            <person name="Phunkhang P."/>
            <person name="Piqani B."/>
            <person name="Purcell S."/>
            <person name="Rachupka T."/>
            <person name="Ramasamy U."/>
            <person name="Rameau R."/>
            <person name="Ray V."/>
            <person name="Raymond C."/>
            <person name="Retta R."/>
            <person name="Richardson S."/>
            <person name="Rise C."/>
            <person name="Rodriguez J."/>
            <person name="Rogers J."/>
            <person name="Rogov P."/>
            <person name="Rutman M."/>
            <person name="Schupbach R."/>
            <person name="Seaman C."/>
            <person name="Settipalli S."/>
            <person name="Sharpe T."/>
            <person name="Sheridan J."/>
            <person name="Sherpa N."/>
            <person name="Shi J."/>
            <person name="Smirnov S."/>
            <person name="Smith C."/>
            <person name="Sougnez C."/>
            <person name="Spencer B."/>
            <person name="Stalker J."/>
            <person name="Stange-thomann N."/>
            <person name="Stavropoulos S."/>
            <person name="Stetson K."/>
            <person name="Stone C."/>
            <person name="Stone S."/>
            <person name="Stubbs M."/>
            <person name="Talamas J."/>
            <person name="Tchuinga P."/>
            <person name="Tenzing P."/>
            <person name="Tesfaye S."/>
            <person name="Theodore J."/>
            <person name="Thoulutsang Y."/>
            <person name="Topham K."/>
            <person name="Towey S."/>
            <person name="Tsamla T."/>
            <person name="Tsomo N."/>
            <person name="Vallee D."/>
            <person name="Vassiliev H."/>
            <person name="Venkataraman V."/>
            <person name="Vinson J."/>
            <person name="Vo A."/>
            <person name="Wade C."/>
            <person name="Wang S."/>
            <person name="Wangchuk T."/>
            <person name="Wangdi T."/>
            <person name="Whittaker C."/>
            <person name="Wilkinson J."/>
            <person name="Wu Y."/>
            <person name="Wyman D."/>
            <person name="Yadav S."/>
            <person name="Yang S."/>
            <person name="Yang X."/>
            <person name="Yeager S."/>
            <person name="Yee E."/>
            <person name="Young G."/>
            <person name="Zainoun J."/>
            <person name="Zembeck L."/>
            <person name="Zimmer A."/>
            <person name="Zody M."/>
            <person name="Lander E."/>
        </authorList>
    </citation>
    <scope>NUCLEOTIDE SEQUENCE [LARGE SCALE GENOMIC DNA]</scope>
</reference>
<dbReference type="GO" id="GO:0047453">
    <property type="term" value="F:ATP-dependent NAD(P)H-hydrate dehydratase activity"/>
    <property type="evidence" value="ECO:0007669"/>
    <property type="project" value="UniProtKB-UniRule"/>
</dbReference>
<feature type="domain" description="YjeF C-terminal" evidence="9">
    <location>
        <begin position="3"/>
        <end position="294"/>
    </location>
</feature>
<evidence type="ECO:0000256" key="2">
    <source>
        <dbReference type="ARBA" id="ARBA00022741"/>
    </source>
</evidence>
<dbReference type="AlphaFoldDB" id="H2YYE3"/>
<evidence type="ECO:0000259" key="9">
    <source>
        <dbReference type="PROSITE" id="PS51383"/>
    </source>
</evidence>
<comment type="similarity">
    <text evidence="8">Belongs to the NnrD/CARKD family.</text>
</comment>
<comment type="cofactor">
    <cofactor evidence="8">
        <name>Mg(2+)</name>
        <dbReference type="ChEBI" id="CHEBI:18420"/>
    </cofactor>
</comment>
<evidence type="ECO:0000256" key="5">
    <source>
        <dbReference type="ARBA" id="ARBA00023027"/>
    </source>
</evidence>
<comment type="catalytic activity">
    <reaction evidence="8">
        <text>(6S)-NADHX + ATP = ADP + phosphate + NADH + H(+)</text>
        <dbReference type="Rhea" id="RHEA:19017"/>
        <dbReference type="ChEBI" id="CHEBI:15378"/>
        <dbReference type="ChEBI" id="CHEBI:30616"/>
        <dbReference type="ChEBI" id="CHEBI:43474"/>
        <dbReference type="ChEBI" id="CHEBI:57945"/>
        <dbReference type="ChEBI" id="CHEBI:64074"/>
        <dbReference type="ChEBI" id="CHEBI:456216"/>
        <dbReference type="EC" id="4.2.1.93"/>
    </reaction>
</comment>
<keyword evidence="5 8" id="KW-0520">NAD</keyword>
<evidence type="ECO:0000256" key="4">
    <source>
        <dbReference type="ARBA" id="ARBA00022857"/>
    </source>
</evidence>
<feature type="binding site" evidence="8">
    <location>
        <position position="103"/>
    </location>
    <ligand>
        <name>(6S)-NADPHX</name>
        <dbReference type="ChEBI" id="CHEBI:64076"/>
    </ligand>
</feature>
<dbReference type="Ensembl" id="ENSCSAVT00000010475.1">
    <property type="protein sequence ID" value="ENSCSAVP00000010350.1"/>
    <property type="gene ID" value="ENSCSAVG00000006094.1"/>
</dbReference>
<dbReference type="GO" id="GO:0046496">
    <property type="term" value="P:nicotinamide nucleotide metabolic process"/>
    <property type="evidence" value="ECO:0007669"/>
    <property type="project" value="UniProtKB-UniRule"/>
</dbReference>
<dbReference type="Proteomes" id="UP000007875">
    <property type="component" value="Unassembled WGS sequence"/>
</dbReference>
<evidence type="ECO:0000313" key="11">
    <source>
        <dbReference type="Proteomes" id="UP000007875"/>
    </source>
</evidence>
<dbReference type="GeneTree" id="ENSGT00390000000917"/>